<dbReference type="GO" id="GO:0006974">
    <property type="term" value="P:DNA damage response"/>
    <property type="evidence" value="ECO:0007669"/>
    <property type="project" value="TreeGrafter"/>
</dbReference>
<protein>
    <recommendedName>
        <fullName evidence="3">SIMPL domain-containing protein</fullName>
    </recommendedName>
</protein>
<dbReference type="AlphaFoldDB" id="A0A0F9LV65"/>
<dbReference type="InterPro" id="IPR007497">
    <property type="entry name" value="SIMPL/DUF541"/>
</dbReference>
<dbReference type="PANTHER" id="PTHR34387:SF2">
    <property type="entry name" value="SLR1258 PROTEIN"/>
    <property type="match status" value="1"/>
</dbReference>
<organism evidence="2">
    <name type="scientific">marine sediment metagenome</name>
    <dbReference type="NCBI Taxonomy" id="412755"/>
    <lineage>
        <taxon>unclassified sequences</taxon>
        <taxon>metagenomes</taxon>
        <taxon>ecological metagenomes</taxon>
    </lineage>
</organism>
<evidence type="ECO:0000313" key="2">
    <source>
        <dbReference type="EMBL" id="KKM97278.1"/>
    </source>
</evidence>
<proteinExistence type="predicted"/>
<accession>A0A0F9LV65</accession>
<comment type="caution">
    <text evidence="2">The sequence shown here is derived from an EMBL/GenBank/DDBJ whole genome shotgun (WGS) entry which is preliminary data.</text>
</comment>
<reference evidence="2" key="1">
    <citation type="journal article" date="2015" name="Nature">
        <title>Complex archaea that bridge the gap between prokaryotes and eukaryotes.</title>
        <authorList>
            <person name="Spang A."/>
            <person name="Saw J.H."/>
            <person name="Jorgensen S.L."/>
            <person name="Zaremba-Niedzwiedzka K."/>
            <person name="Martijn J."/>
            <person name="Lind A.E."/>
            <person name="van Eijk R."/>
            <person name="Schleper C."/>
            <person name="Guy L."/>
            <person name="Ettema T.J."/>
        </authorList>
    </citation>
    <scope>NUCLEOTIDE SEQUENCE</scope>
</reference>
<keyword evidence="1" id="KW-0472">Membrane</keyword>
<evidence type="ECO:0008006" key="3">
    <source>
        <dbReference type="Google" id="ProtNLM"/>
    </source>
</evidence>
<feature type="transmembrane region" description="Helical" evidence="1">
    <location>
        <begin position="25"/>
        <end position="45"/>
    </location>
</feature>
<name>A0A0F9LV65_9ZZZZ</name>
<dbReference type="EMBL" id="LAZR01005767">
    <property type="protein sequence ID" value="KKM97278.1"/>
    <property type="molecule type" value="Genomic_DNA"/>
</dbReference>
<evidence type="ECO:0000256" key="1">
    <source>
        <dbReference type="SAM" id="Phobius"/>
    </source>
</evidence>
<gene>
    <name evidence="2" type="ORF">LCGC14_1169670</name>
</gene>
<dbReference type="Gene3D" id="3.30.70.2970">
    <property type="entry name" value="Protein of unknown function (DUF541), domain 2"/>
    <property type="match status" value="1"/>
</dbReference>
<keyword evidence="1" id="KW-0812">Transmembrane</keyword>
<keyword evidence="1" id="KW-1133">Transmembrane helix</keyword>
<dbReference type="InterPro" id="IPR052022">
    <property type="entry name" value="26kDa_periplasmic_antigen"/>
</dbReference>
<dbReference type="PIRSF" id="PIRSF029033">
    <property type="entry name" value="UCP029033"/>
    <property type="match status" value="1"/>
</dbReference>
<dbReference type="InterPro" id="IPR016907">
    <property type="entry name" value="UCP029033"/>
</dbReference>
<dbReference type="PANTHER" id="PTHR34387">
    <property type="entry name" value="SLR1258 PROTEIN"/>
    <property type="match status" value="1"/>
</dbReference>
<dbReference type="Pfam" id="PF04402">
    <property type="entry name" value="SIMPL"/>
    <property type="match status" value="1"/>
</dbReference>
<sequence>MLFRASRCLLLISIKEIIVNKTPGFYIVVAAICLSIGLISLGFILKSTALSVKEMERTVQVKGLAEREVIADTVIWPLQFSDADNNLEKLVSRVEKKNDAVTAFLKLHGFDDDEITIGSQSVIDKQAREYSNENQQFRYIVRSNIIVYSAAPDKVQNALSKVSQLAKQDIAIVQDSYETKVEYIFTGLNDVKPAMVQEATEKAREVANKFAKDSNSKLGKIKTARQGQFSISNRDSNTPQIKNIRVVTSVEYYLND</sequence>